<dbReference type="EMBL" id="MGAF01000006">
    <property type="protein sequence ID" value="OGK42614.1"/>
    <property type="molecule type" value="Genomic_DNA"/>
</dbReference>
<dbReference type="InterPro" id="IPR043993">
    <property type="entry name" value="T4SS_pilin"/>
</dbReference>
<comment type="caution">
    <text evidence="2">The sequence shown here is derived from an EMBL/GenBank/DDBJ whole genome shotgun (WGS) entry which is preliminary data.</text>
</comment>
<keyword evidence="1" id="KW-0812">Transmembrane</keyword>
<sequence length="247" mass="26948">MMKNFLILIGLVFLILLININRPAYALNPLGLVDQVPGIGCGVPDDTKGANLCCTPISLNCSFGLLDYIEKVPGIGDWISNAKDRCHSIADFQIKYPGIKCMYGEEIHDRSGNCSCTLKNASVSPIPEIRELCKRYLGTSNPKEFEACDRCAVSGFWTGIGCIPLSLEGFINYIFTFGIGLGGIVAMLCIIYAAFMIQSSSGNPERIKKAQELLTSCVMGLMLIIFSVFILRVIGVDILKIPFLSSK</sequence>
<gene>
    <name evidence="2" type="ORF">A3A74_06285</name>
</gene>
<dbReference type="Proteomes" id="UP000179270">
    <property type="component" value="Unassembled WGS sequence"/>
</dbReference>
<accession>A0A1F7IGW7</accession>
<reference evidence="2 3" key="1">
    <citation type="journal article" date="2016" name="Nat. Commun.">
        <title>Thousands of microbial genomes shed light on interconnected biogeochemical processes in an aquifer system.</title>
        <authorList>
            <person name="Anantharaman K."/>
            <person name="Brown C.T."/>
            <person name="Hug L.A."/>
            <person name="Sharon I."/>
            <person name="Castelle C.J."/>
            <person name="Probst A.J."/>
            <person name="Thomas B.C."/>
            <person name="Singh A."/>
            <person name="Wilkins M.J."/>
            <person name="Karaoz U."/>
            <person name="Brodie E.L."/>
            <person name="Williams K.H."/>
            <person name="Hubbard S.S."/>
            <person name="Banfield J.F."/>
        </authorList>
    </citation>
    <scope>NUCLEOTIDE SEQUENCE [LARGE SCALE GENOMIC DNA]</scope>
</reference>
<feature type="transmembrane region" description="Helical" evidence="1">
    <location>
        <begin position="170"/>
        <end position="193"/>
    </location>
</feature>
<evidence type="ECO:0000313" key="2">
    <source>
        <dbReference type="EMBL" id="OGK42614.1"/>
    </source>
</evidence>
<protein>
    <submittedName>
        <fullName evidence="2">Uncharacterized protein</fullName>
    </submittedName>
</protein>
<dbReference type="STRING" id="1802055.A3A74_06285"/>
<keyword evidence="1" id="KW-0472">Membrane</keyword>
<dbReference type="Pfam" id="PF18895">
    <property type="entry name" value="T4SS_pilin"/>
    <property type="match status" value="1"/>
</dbReference>
<feature type="transmembrane region" description="Helical" evidence="1">
    <location>
        <begin position="213"/>
        <end position="234"/>
    </location>
</feature>
<keyword evidence="1" id="KW-1133">Transmembrane helix</keyword>
<organism evidence="2 3">
    <name type="scientific">Candidatus Roizmanbacteria bacterium RIFCSPLOWO2_01_FULL_35_13</name>
    <dbReference type="NCBI Taxonomy" id="1802055"/>
    <lineage>
        <taxon>Bacteria</taxon>
        <taxon>Candidatus Roizmaniibacteriota</taxon>
    </lineage>
</organism>
<dbReference type="AlphaFoldDB" id="A0A1F7IGW7"/>
<evidence type="ECO:0000256" key="1">
    <source>
        <dbReference type="SAM" id="Phobius"/>
    </source>
</evidence>
<evidence type="ECO:0000313" key="3">
    <source>
        <dbReference type="Proteomes" id="UP000179270"/>
    </source>
</evidence>
<name>A0A1F7IGW7_9BACT</name>
<proteinExistence type="predicted"/>